<gene>
    <name evidence="2" type="ORF">E3N88_43216</name>
</gene>
<comment type="caution">
    <text evidence="2">The sequence shown here is derived from an EMBL/GenBank/DDBJ whole genome shotgun (WGS) entry which is preliminary data.</text>
</comment>
<accession>A0A5N6LGE0</accession>
<dbReference type="AlphaFoldDB" id="A0A5N6LGE0"/>
<evidence type="ECO:0000313" key="2">
    <source>
        <dbReference type="EMBL" id="KAD1150707.1"/>
    </source>
</evidence>
<name>A0A5N6LGE0_9ASTR</name>
<organism evidence="2 3">
    <name type="scientific">Mikania micrantha</name>
    <name type="common">bitter vine</name>
    <dbReference type="NCBI Taxonomy" id="192012"/>
    <lineage>
        <taxon>Eukaryota</taxon>
        <taxon>Viridiplantae</taxon>
        <taxon>Streptophyta</taxon>
        <taxon>Embryophyta</taxon>
        <taxon>Tracheophyta</taxon>
        <taxon>Spermatophyta</taxon>
        <taxon>Magnoliopsida</taxon>
        <taxon>eudicotyledons</taxon>
        <taxon>Gunneridae</taxon>
        <taxon>Pentapetalae</taxon>
        <taxon>asterids</taxon>
        <taxon>campanulids</taxon>
        <taxon>Asterales</taxon>
        <taxon>Asteraceae</taxon>
        <taxon>Asteroideae</taxon>
        <taxon>Heliantheae alliance</taxon>
        <taxon>Eupatorieae</taxon>
        <taxon>Mikania</taxon>
    </lineage>
</organism>
<evidence type="ECO:0000313" key="3">
    <source>
        <dbReference type="Proteomes" id="UP000326396"/>
    </source>
</evidence>
<protein>
    <submittedName>
        <fullName evidence="2">Uncharacterized protein</fullName>
    </submittedName>
</protein>
<proteinExistence type="predicted"/>
<evidence type="ECO:0000256" key="1">
    <source>
        <dbReference type="SAM" id="MobiDB-lite"/>
    </source>
</evidence>
<sequence length="79" mass="8904">MLPQPYHSNRQIPYVTLDDTPSLSSSSDSDLSEASSAASLVVPQILHMPPHPQISDKDTYAENWLEANHLRESRFIQEL</sequence>
<reference evidence="2 3" key="1">
    <citation type="submission" date="2019-05" db="EMBL/GenBank/DDBJ databases">
        <title>Mikania micrantha, genome provides insights into the molecular mechanism of rapid growth.</title>
        <authorList>
            <person name="Liu B."/>
        </authorList>
    </citation>
    <scope>NUCLEOTIDE SEQUENCE [LARGE SCALE GENOMIC DNA]</scope>
    <source>
        <strain evidence="2">NLD-2019</strain>
        <tissue evidence="2">Leaf</tissue>
    </source>
</reference>
<dbReference type="EMBL" id="SZYD01001029">
    <property type="protein sequence ID" value="KAD1150707.1"/>
    <property type="molecule type" value="Genomic_DNA"/>
</dbReference>
<keyword evidence="3" id="KW-1185">Reference proteome</keyword>
<dbReference type="Proteomes" id="UP000326396">
    <property type="component" value="Unassembled WGS sequence"/>
</dbReference>
<feature type="compositionally biased region" description="Low complexity" evidence="1">
    <location>
        <begin position="22"/>
        <end position="35"/>
    </location>
</feature>
<feature type="compositionally biased region" description="Polar residues" evidence="1">
    <location>
        <begin position="1"/>
        <end position="11"/>
    </location>
</feature>
<feature type="region of interest" description="Disordered" evidence="1">
    <location>
        <begin position="1"/>
        <end position="35"/>
    </location>
</feature>